<dbReference type="AlphaFoldDB" id="A0A183SGT2"/>
<keyword evidence="3" id="KW-1185">Reference proteome</keyword>
<protein>
    <submittedName>
        <fullName evidence="4">Reverse transcriptase domain-containing protein</fullName>
    </submittedName>
</protein>
<feature type="compositionally biased region" description="Basic and acidic residues" evidence="1">
    <location>
        <begin position="35"/>
        <end position="46"/>
    </location>
</feature>
<name>A0A183SGT2_SCHSO</name>
<organism evidence="4">
    <name type="scientific">Schistocephalus solidus</name>
    <name type="common">Tapeworm</name>
    <dbReference type="NCBI Taxonomy" id="70667"/>
    <lineage>
        <taxon>Eukaryota</taxon>
        <taxon>Metazoa</taxon>
        <taxon>Spiralia</taxon>
        <taxon>Lophotrochozoa</taxon>
        <taxon>Platyhelminthes</taxon>
        <taxon>Cestoda</taxon>
        <taxon>Eucestoda</taxon>
        <taxon>Diphyllobothriidea</taxon>
        <taxon>Diphyllobothriidae</taxon>
        <taxon>Schistocephalus</taxon>
    </lineage>
</organism>
<dbReference type="PANTHER" id="PTHR47027">
    <property type="entry name" value="REVERSE TRANSCRIPTASE DOMAIN-CONTAINING PROTEIN"/>
    <property type="match status" value="1"/>
</dbReference>
<dbReference type="Proteomes" id="UP000275846">
    <property type="component" value="Unassembled WGS sequence"/>
</dbReference>
<feature type="region of interest" description="Disordered" evidence="1">
    <location>
        <begin position="27"/>
        <end position="46"/>
    </location>
</feature>
<dbReference type="PANTHER" id="PTHR47027:SF26">
    <property type="entry name" value="REVERSE TRANSCRIPTASE DOMAIN-CONTAINING PROTEIN"/>
    <property type="match status" value="1"/>
</dbReference>
<reference evidence="2 3" key="2">
    <citation type="submission" date="2018-11" db="EMBL/GenBank/DDBJ databases">
        <authorList>
            <consortium name="Pathogen Informatics"/>
        </authorList>
    </citation>
    <scope>NUCLEOTIDE SEQUENCE [LARGE SCALE GENOMIC DNA]</scope>
    <source>
        <strain evidence="2 3">NST_G2</strain>
    </source>
</reference>
<evidence type="ECO:0000256" key="1">
    <source>
        <dbReference type="SAM" id="MobiDB-lite"/>
    </source>
</evidence>
<evidence type="ECO:0000313" key="2">
    <source>
        <dbReference type="EMBL" id="VDL89815.1"/>
    </source>
</evidence>
<reference evidence="4" key="1">
    <citation type="submission" date="2016-06" db="UniProtKB">
        <authorList>
            <consortium name="WormBaseParasite"/>
        </authorList>
    </citation>
    <scope>IDENTIFICATION</scope>
</reference>
<dbReference type="EMBL" id="UYSU01032536">
    <property type="protein sequence ID" value="VDL89815.1"/>
    <property type="molecule type" value="Genomic_DNA"/>
</dbReference>
<evidence type="ECO:0000313" key="4">
    <source>
        <dbReference type="WBParaSite" id="SSLN_0000353301-mRNA-1"/>
    </source>
</evidence>
<dbReference type="WBParaSite" id="SSLN_0000353301-mRNA-1">
    <property type="protein sequence ID" value="SSLN_0000353301-mRNA-1"/>
    <property type="gene ID" value="SSLN_0000353301"/>
</dbReference>
<dbReference type="OrthoDB" id="425014at2759"/>
<proteinExistence type="predicted"/>
<accession>A0A183SGT2</accession>
<sequence>MLFPPSSSHHQQYLHYASAVREVSEDANSPIHNLRGSDESLRQAEPRRTVEDYAEIRLPERFTHMMRQLHESMRAQVTDNGAVSEAFAVTNGEKKSCELVPTLFNLVFLTMLMDAYCDERPGMDSRLLKKRRMHFPSRLATATIHELLFAEDCALKGNMDCASTRKKTVVMPPSTTTYDAAPINANGIQMKALDTFTYLGRNLSRGNKIDYEVGQRIVKASQAFGRMKNIFTL</sequence>
<gene>
    <name evidence="2" type="ORF">SSLN_LOCUS3430</name>
</gene>
<evidence type="ECO:0000313" key="3">
    <source>
        <dbReference type="Proteomes" id="UP000275846"/>
    </source>
</evidence>